<comment type="caution">
    <text evidence="4">The sequence shown here is derived from an EMBL/GenBank/DDBJ whole genome shotgun (WGS) entry which is preliminary data.</text>
</comment>
<organism evidence="4 5">
    <name type="scientific">Rubrivivax rivuli</name>
    <dbReference type="NCBI Taxonomy" id="1862385"/>
    <lineage>
        <taxon>Bacteria</taxon>
        <taxon>Pseudomonadati</taxon>
        <taxon>Pseudomonadota</taxon>
        <taxon>Betaproteobacteria</taxon>
        <taxon>Burkholderiales</taxon>
        <taxon>Sphaerotilaceae</taxon>
        <taxon>Rubrivivax</taxon>
    </lineage>
</organism>
<dbReference type="NCBIfam" id="TIGR01901">
    <property type="entry name" value="adhes_NPXG"/>
    <property type="match status" value="1"/>
</dbReference>
<evidence type="ECO:0000256" key="1">
    <source>
        <dbReference type="SAM" id="MobiDB-lite"/>
    </source>
</evidence>
<dbReference type="Pfam" id="PF05860">
    <property type="entry name" value="TPS"/>
    <property type="match status" value="1"/>
</dbReference>
<feature type="chain" id="PRO_5019490309" evidence="2">
    <location>
        <begin position="40"/>
        <end position="3639"/>
    </location>
</feature>
<dbReference type="PROSITE" id="PS51257">
    <property type="entry name" value="PROKAR_LIPOPROTEIN"/>
    <property type="match status" value="1"/>
</dbReference>
<feature type="signal peptide" evidence="2">
    <location>
        <begin position="1"/>
        <end position="39"/>
    </location>
</feature>
<reference evidence="4 5" key="1">
    <citation type="submission" date="2019-01" db="EMBL/GenBank/DDBJ databases">
        <authorList>
            <person name="Chen W.-M."/>
        </authorList>
    </citation>
    <scope>NUCLEOTIDE SEQUENCE [LARGE SCALE GENOMIC DNA]</scope>
    <source>
        <strain evidence="4 5">KYPY4</strain>
    </source>
</reference>
<sequence length="3639" mass="366089">MRQPPALRLQPPRPQATALATALSAACLAAWLLPAAAWAQAGGANLAPNTVPQLRGVVAGQAVVNAPVPGAASALLTIEQQSLRAVLDWRSFNIGSNAEVLFRHAQGASALTLNRIYDANPSVIQGRLASTGPTVDGKATAGGQVILINQNGILFDRGARVDTQSLLASTLNLGMSNSQFCGNDLVACSSGAPLTAGGLTTSAFAGGYDELGNPLAQRPDGTRPGNIGVGSFGPATAAAPRIVAGSGGSVILVASRIDLDAGLISAPDGQVVLAAGSKAFLAVNGDASDITLRGLVVEVEAHRDGPGLNLTNLVRNAGTVEADRGNVTIAALAINQEGRVSAKTAVQRNGSIYLSAGARATAATGTTAGLPAQAGQLRLAAGSTTEVMPDLADTAAVPESADYAPYRGEIRATGGVIESHGRLQAAGGRIGIEARNEADPLAARVYFGAGSLTSVAGQWSDVDPARNIATFRVTSNELKNAPDQKTGVLLGATVTVDLAAGNNILALDGYRAAVPRTVAEKAARGGELSVSSTGSLVQRSGATLDVSGGGYRHAESRVATSTLLGEDGRLYDIATAPQALRYSGQLDRAQYNDARWGQTGSVLNLALASGQLREAHVQGQAAGTLRLGSGAGLVLDGALAGGVTIGQRQTGSAPAGGTLYVGTGFQPLTLDLVDRPPPLVSYNAEGQRIGNVSFRQQAADTLGTAFGAGTALTQAQRENVQLAAGQLFGSARDTAQGRVETGFSRVEVNSDGRITLPENVSLQGGVGASLTLRGPAIDLAGDVSLPAGSLLLAPQLEGGVDLIDPGLLTRNERLLVRSTSQLSVAGAWLNRAGPGGAAVGENLPQARLLADGQTASATQGGSLRVSLVDETFQTRFERGAVLDASGGALLDAQRRLSGGNGGQITLAQGNAGSSSPDWMQAELRGPSIATGASLTYNVARAVLAADGANGTLPAGTTRLTPAALNAGGFASLGVNAANGLTVAEGADFLLQPQRWVVDTEAAVARPAGTPLRDFAELATLPAHQRSGASLSLSAGSGVLAVGRGASLRTDAGGRIALTGGSGLNVDGRLEAPAGTLTLSLRGPDDLSATPLRLGAQAQLLAGAAFLAQPSDAGLVSGRMLNAGTVTLDARQASLVAEAGSLIDVSGLERTVQLPQGPEGGTALRAQTLAGHAGTLVLRSQGEIGLGGTLRAAGPGSAAGGSVAIELLRPDLQPALPAPRRLLVSPGGVDATPAAGVRTSRIDGNALQAAGFEKLRLLSEDIIEFQGSSTLAFERGIRLDAPVLRLGAQASVTLQGAQVALGQSLGPRTQQQDAQGRLVWTRDETRAQSLQPASAGTGVLVVDAGSLDLYGASVLDGVALARLGSQGDVRFIGREVNLNTAQGNDPALIYQAGALRTAGNLEFRASQLYPATRTRFSIEATGSESYLLVQGNGRPGGEVYSVAGALSLKAPQIVQAGTVRAPLGSLDLQAGQRLELAAGSVSSVSGEGLTVLYGGTLDGVQWRYADGPQTNSLTNPRLLDAVTPEGKRLNISAPETVVASGAVVDLRGGGNVQAVEFVPGNGGDADIANAADTFAILPRSRLAGVPYDTYQQLAGGRDPGAGFVLGNPRDANLYDSVQIGEGARVPAGEYVLLPTRFATLPGAFLVQLQTGSAWRNLQPGQTGALANGETVVAGFRSAAGTSVRESQSVGVVVLPGSALSRYSDYTLSGAQLFASQAERAGRPAPASPWDAGRLGLQDARSLTLAGNFLTASSTLAGYRGRAAEIDITGQRIAIVDAVNTNAWPADTLQISAATLSSLKASVLVGGTRSSDGSTTTLRTTATQISVDNSAASPVQLPELLLAAREGVQVSSRSVLRAAPQGEGASAAAPELALRAESSGALLRLSSQSEARIDRGTVSSTAGEIDIAAGALLEASRALLLDATRTTRSAGSLRVGDAQGQGGSLSLATARISLGDVDGLTPAAGGLLLSNSALAGYAALGALTLRGYEQITLQGTAAAGSAQTGTLTLDTPVLAAGSSPAGAGAATLQAQTLRWVNSGAGPSSSAGGDASLVLQAQQLTLGAGAKATQGFSRLTLAATTGVDLQGQGALRAAGELQVQAPVLQALGGAQQQLVAVDDSASAGPAFGALRLGAALTGAATTAQALAAASAGTAPALGGRVLLQGARVQLDGELRARSGHIEVAAEGGGLTLGPRALLDARGAAVDFKGSLAAADGGSVQLRAAGQALTLQAGSQVDVSAAAEGGRAGSVGLQAGSLSVAGQLRGEGRTAGGSAALELQRLDDFSALNGLLNTGGFTEQRSLRLREGDIEVRAGEQVDARGVQLSADSGRIDVRGTVGRNTEAGGGRLALHAATGLQLHAGSRLLAAGTGTAARGGEVRADTRGGALAFDNGATIDVRAGALGQPGAVIFGTVRDAAGLTGPVSLAGQVLRHGVTALDAAAAGRAQASEPQTLPATLDLELTRVLRGAEVPATLDAATLARWGSEHAAFAQGLAGPAARAALAGLRDETGVAAGTRVTAALEVQAAGDLGLAANWNLTQASWLTAGLPGTLTLRAGGALRLQQTVGGAQTPNLPATAANAAANDRINVANHAIAAGDTWHIRMTAGADLQAADPLATRSEARNTGHLVLSGNQAGIRTGTGRIDLAAAGDIRLENAAAGIYTAGRIGAADTATNGNNRWAVDGGGISLRAGGSLLGPAGTPDLWVTEWLRRPRQTATEFTRDGFLTDWWSYRPRFQQGVATLGGGDIEVRAGQDVRDLMFALPTSGRTELNGNERRVEVGGGGSLAVQAGGDVDGASFLIGRGQAQVLAGGSIGATQAAQAYLMGLSSGGVPEQASLALRAGTGATLQSVDNPTYLGINLGAGATGPSFHPTTAANASPSSIATTFFTYSGNSGVEVMAKSGDVALNGRLSRAADAWRSFTSFSAANLPPSGTTAFPASVSLLALGGDVLGPGALPENLGQPNLVTTWPSATASALVLARGDVRELGLEVSDLSPNALVTPTQNFEQARLPANSSADFFSSGSKVSPDLKPVTLGRIVERSAPLPAGLVSRSEALAGLPFEVQALEGSVVADSISRLYLPGRTRLRAGQDIVNPSLRMQNLRAEDLSEVRAVAGNVRKSSGSGGIEIAGPGRLLVQAGGDIDLGNAVVSVNGIIVGGLVATGNTRNALLKSPDSARLTVIAGVPGDVDLARMDSTYARVLQLNRENGQITSLYAQLAIELESSDGRAAVLAATDVKTLAARNPAFARFTALDSAAPEALRSYQQVLREGSLPLAGSEAADAAAVLGLLAREDDVNRLRNAASLGALLQGSAPVLGGTGLDAATAARYAALGERYPRLLEGAVLRRVNGARLTGTAPLVFDEMLGRVVSDLVGTPSAGGGDILSFQTSIQTQGGSAIDLWAPKGDIVVGLTTPNASRPVGVLTNQGGAVRSVLSGNFSINQGKVLTAQGGDILIYASQGSIDAGRGAKTSLSTPPPQRRPILDAEGNEVGVEIVIPASASGSGIQTLSSDPDGLGPAVQPPAGDIYLFAPAGKIDAGEAGIRSSGNILVNAQVVLNASDIKAAGSSQGVPQVPTGSLASTLAAAGNTPQAGGAGEDKAAKAAEQAARQATAARQAPRPTVLTVEVLGFGERNCREDDRECFAK</sequence>
<dbReference type="RefSeq" id="WP_128229169.1">
    <property type="nucleotide sequence ID" value="NZ_SACR01000004.1"/>
</dbReference>
<evidence type="ECO:0000259" key="3">
    <source>
        <dbReference type="SMART" id="SM00912"/>
    </source>
</evidence>
<feature type="domain" description="Filamentous haemagglutinin FhaB/tRNA nuclease CdiA-like TPS" evidence="3">
    <location>
        <begin position="48"/>
        <end position="177"/>
    </location>
</feature>
<dbReference type="Proteomes" id="UP000285575">
    <property type="component" value="Unassembled WGS sequence"/>
</dbReference>
<evidence type="ECO:0000313" key="5">
    <source>
        <dbReference type="Proteomes" id="UP000285575"/>
    </source>
</evidence>
<accession>A0A437REB7</accession>
<gene>
    <name evidence="4" type="ORF">EOE66_13150</name>
</gene>
<keyword evidence="5" id="KW-1185">Reference proteome</keyword>
<dbReference type="SMART" id="SM00912">
    <property type="entry name" value="Haemagg_act"/>
    <property type="match status" value="1"/>
</dbReference>
<dbReference type="PANTHER" id="PTHR12338:SF5">
    <property type="entry name" value="ANTIGEN 43-RELATED"/>
    <property type="match status" value="1"/>
</dbReference>
<feature type="compositionally biased region" description="Low complexity" evidence="1">
    <location>
        <begin position="3597"/>
        <end position="3611"/>
    </location>
</feature>
<dbReference type="Gene3D" id="2.160.20.10">
    <property type="entry name" value="Single-stranded right-handed beta-helix, Pectin lyase-like"/>
    <property type="match status" value="1"/>
</dbReference>
<feature type="region of interest" description="Disordered" evidence="1">
    <location>
        <begin position="3582"/>
        <end position="3612"/>
    </location>
</feature>
<dbReference type="EMBL" id="SACR01000004">
    <property type="protein sequence ID" value="RVU45101.1"/>
    <property type="molecule type" value="Genomic_DNA"/>
</dbReference>
<dbReference type="Pfam" id="PF12545">
    <property type="entry name" value="DUF3739"/>
    <property type="match status" value="1"/>
</dbReference>
<keyword evidence="2" id="KW-0732">Signal</keyword>
<dbReference type="InterPro" id="IPR021026">
    <property type="entry name" value="Filamn_hemagglutn_DUF3739"/>
</dbReference>
<name>A0A437REB7_9BURK</name>
<dbReference type="OrthoDB" id="218680at2"/>
<dbReference type="InterPro" id="IPR011050">
    <property type="entry name" value="Pectin_lyase_fold/virulence"/>
</dbReference>
<dbReference type="SUPFAM" id="SSF51126">
    <property type="entry name" value="Pectin lyase-like"/>
    <property type="match status" value="1"/>
</dbReference>
<dbReference type="PANTHER" id="PTHR12338">
    <property type="entry name" value="AUTOTRANSPORTER"/>
    <property type="match status" value="1"/>
</dbReference>
<proteinExistence type="predicted"/>
<dbReference type="InterPro" id="IPR012334">
    <property type="entry name" value="Pectin_lyas_fold"/>
</dbReference>
<protein>
    <submittedName>
        <fullName evidence="4">Filamentous hemagglutinin N-terminal domain-containing protein</fullName>
    </submittedName>
</protein>
<dbReference type="InterPro" id="IPR008638">
    <property type="entry name" value="FhaB/CdiA-like_TPS"/>
</dbReference>
<evidence type="ECO:0000313" key="4">
    <source>
        <dbReference type="EMBL" id="RVU45101.1"/>
    </source>
</evidence>
<evidence type="ECO:0000256" key="2">
    <source>
        <dbReference type="SAM" id="SignalP"/>
    </source>
</evidence>
<dbReference type="InterPro" id="IPR050909">
    <property type="entry name" value="Bact_Autotransporter_VF"/>
</dbReference>